<reference evidence="1" key="2">
    <citation type="submission" date="2021-08" db="EMBL/GenBank/DDBJ databases">
        <authorList>
            <person name="Gostincar C."/>
            <person name="Sun X."/>
            <person name="Song Z."/>
            <person name="Gunde-Cimerman N."/>
        </authorList>
    </citation>
    <scope>NUCLEOTIDE SEQUENCE</scope>
    <source>
        <strain evidence="1">EXF-9298</strain>
    </source>
</reference>
<dbReference type="AlphaFoldDB" id="A0A9P8K0E1"/>
<dbReference type="Proteomes" id="UP000729357">
    <property type="component" value="Unassembled WGS sequence"/>
</dbReference>
<protein>
    <submittedName>
        <fullName evidence="1">Uncharacterized protein</fullName>
    </submittedName>
</protein>
<comment type="caution">
    <text evidence="1">The sequence shown here is derived from an EMBL/GenBank/DDBJ whole genome shotgun (WGS) entry which is preliminary data.</text>
</comment>
<dbReference type="EMBL" id="JAHFXS010000150">
    <property type="protein sequence ID" value="KAG9988427.1"/>
    <property type="molecule type" value="Genomic_DNA"/>
</dbReference>
<evidence type="ECO:0000313" key="2">
    <source>
        <dbReference type="Proteomes" id="UP000729357"/>
    </source>
</evidence>
<name>A0A9P8K0E1_AURME</name>
<accession>A0A9P8K0E1</accession>
<proteinExistence type="predicted"/>
<feature type="non-terminal residue" evidence="1">
    <location>
        <position position="1"/>
    </location>
</feature>
<gene>
    <name evidence="1" type="ORF">KCU98_g2617</name>
</gene>
<evidence type="ECO:0000313" key="1">
    <source>
        <dbReference type="EMBL" id="KAG9988427.1"/>
    </source>
</evidence>
<organism evidence="1 2">
    <name type="scientific">Aureobasidium melanogenum</name>
    <name type="common">Aureobasidium pullulans var. melanogenum</name>
    <dbReference type="NCBI Taxonomy" id="46634"/>
    <lineage>
        <taxon>Eukaryota</taxon>
        <taxon>Fungi</taxon>
        <taxon>Dikarya</taxon>
        <taxon>Ascomycota</taxon>
        <taxon>Pezizomycotina</taxon>
        <taxon>Dothideomycetes</taxon>
        <taxon>Dothideomycetidae</taxon>
        <taxon>Dothideales</taxon>
        <taxon>Saccotheciaceae</taxon>
        <taxon>Aureobasidium</taxon>
    </lineage>
</organism>
<keyword evidence="2" id="KW-1185">Reference proteome</keyword>
<reference evidence="1" key="1">
    <citation type="journal article" date="2021" name="J Fungi (Basel)">
        <title>Virulence traits and population genomics of the black yeast Aureobasidium melanogenum.</title>
        <authorList>
            <person name="Cernosa A."/>
            <person name="Sun X."/>
            <person name="Gostincar C."/>
            <person name="Fang C."/>
            <person name="Gunde-Cimerman N."/>
            <person name="Song Z."/>
        </authorList>
    </citation>
    <scope>NUCLEOTIDE SEQUENCE</scope>
    <source>
        <strain evidence="1">EXF-9298</strain>
    </source>
</reference>
<sequence>MTDPFFRRSMIPSATMGKKHLPELEAALQLWDEGRFGECVAATLDWDLAEECRLNCETLCHLTRKRYRGHPDGKVHATLQSLRESLNEWGKVQEEEGLKIEIEEVALSFNGTSDNTAYEDMVDTRPKSTIFKENKPVRRMTI</sequence>